<dbReference type="InterPro" id="IPR011990">
    <property type="entry name" value="TPR-like_helical_dom_sf"/>
</dbReference>
<dbReference type="Proteomes" id="UP000578091">
    <property type="component" value="Unassembled WGS sequence"/>
</dbReference>
<evidence type="ECO:0000256" key="1">
    <source>
        <dbReference type="PROSITE-ProRule" id="PRU00339"/>
    </source>
</evidence>
<feature type="domain" description="Ancillary SecYEG translocon subunit/Cell division coordinator CpoB TPR" evidence="4">
    <location>
        <begin position="76"/>
        <end position="220"/>
    </location>
</feature>
<evidence type="ECO:0000259" key="4">
    <source>
        <dbReference type="Pfam" id="PF09976"/>
    </source>
</evidence>
<keyword evidence="1" id="KW-0802">TPR repeat</keyword>
<name>A0A853J8M2_9GAMM</name>
<keyword evidence="3" id="KW-0732">Signal</keyword>
<evidence type="ECO:0000256" key="3">
    <source>
        <dbReference type="SAM" id="SignalP"/>
    </source>
</evidence>
<dbReference type="Pfam" id="PF09976">
    <property type="entry name" value="TPR_21"/>
    <property type="match status" value="1"/>
</dbReference>
<sequence length="398" mass="43185">MKAMIQAPALLALAMAAALGASAPATAAVQPGADAAAQECQRRGRGAAKPEELYPQATREQPGTRSSPRMGSRLNKLGEAFEEERYAEVIELADEILAEERANEYDKAYAAQLAANAAYAEGDSEAAMAYLRQSLEFDALDNNGHYQSMMMLAQVQAQEDRIDESLATLERFLEETGTDKADDLALKGQLLYQQERYAEAIPALKAAIDAAESPQSGWVQALMAAYAETGQTAEATALGEQIAGNAPDDKRSQLNLASIYMQADQNDRAIEVMEKLRAAGQLTEDREYRNLLALHLNTDGGEQRAIEVINEGLQKGVLEENHQTYVALAQAYYFSDQSEPAIEAYRKAAPLAPDGESYLNLAKVLAGEGRDAEAKQAAQQALDKGLQRPEEARQLLAR</sequence>
<dbReference type="Gene3D" id="1.25.40.10">
    <property type="entry name" value="Tetratricopeptide repeat domain"/>
    <property type="match status" value="3"/>
</dbReference>
<dbReference type="EMBL" id="JACCKA010000009">
    <property type="protein sequence ID" value="NZA25000.1"/>
    <property type="molecule type" value="Genomic_DNA"/>
</dbReference>
<dbReference type="SUPFAM" id="SSF48452">
    <property type="entry name" value="TPR-like"/>
    <property type="match status" value="2"/>
</dbReference>
<proteinExistence type="predicted"/>
<organism evidence="5 6">
    <name type="scientific">Luteimonas salinisoli</name>
    <dbReference type="NCBI Taxonomy" id="2752307"/>
    <lineage>
        <taxon>Bacteria</taxon>
        <taxon>Pseudomonadati</taxon>
        <taxon>Pseudomonadota</taxon>
        <taxon>Gammaproteobacteria</taxon>
        <taxon>Lysobacterales</taxon>
        <taxon>Lysobacteraceae</taxon>
        <taxon>Luteimonas</taxon>
    </lineage>
</organism>
<gene>
    <name evidence="5" type="ORF">H0E84_01250</name>
</gene>
<feature type="chain" id="PRO_5032917766" description="Ancillary SecYEG translocon subunit/Cell division coordinator CpoB TPR domain-containing protein" evidence="3">
    <location>
        <begin position="28"/>
        <end position="398"/>
    </location>
</feature>
<protein>
    <recommendedName>
        <fullName evidence="4">Ancillary SecYEG translocon subunit/Cell division coordinator CpoB TPR domain-containing protein</fullName>
    </recommendedName>
</protein>
<feature type="compositionally biased region" description="Polar residues" evidence="2">
    <location>
        <begin position="58"/>
        <end position="69"/>
    </location>
</feature>
<dbReference type="RefSeq" id="WP_180676803.1">
    <property type="nucleotide sequence ID" value="NZ_JACCKA010000009.1"/>
</dbReference>
<dbReference type="AlphaFoldDB" id="A0A853J8M2"/>
<reference evidence="5 6" key="1">
    <citation type="submission" date="2020-07" db="EMBL/GenBank/DDBJ databases">
        <title>Luteimonas sp. SJ-92.</title>
        <authorList>
            <person name="Huang X.-X."/>
            <person name="Xu L."/>
            <person name="Sun J.-Q."/>
        </authorList>
    </citation>
    <scope>NUCLEOTIDE SEQUENCE [LARGE SCALE GENOMIC DNA]</scope>
    <source>
        <strain evidence="5 6">SJ-92</strain>
    </source>
</reference>
<keyword evidence="6" id="KW-1185">Reference proteome</keyword>
<feature type="compositionally biased region" description="Basic and acidic residues" evidence="2">
    <location>
        <begin position="385"/>
        <end position="398"/>
    </location>
</feature>
<feature type="region of interest" description="Disordered" evidence="2">
    <location>
        <begin position="375"/>
        <end position="398"/>
    </location>
</feature>
<feature type="region of interest" description="Disordered" evidence="2">
    <location>
        <begin position="38"/>
        <end position="74"/>
    </location>
</feature>
<dbReference type="InterPro" id="IPR019734">
    <property type="entry name" value="TPR_rpt"/>
</dbReference>
<dbReference type="SMART" id="SM00028">
    <property type="entry name" value="TPR"/>
    <property type="match status" value="3"/>
</dbReference>
<dbReference type="Pfam" id="PF13181">
    <property type="entry name" value="TPR_8"/>
    <property type="match status" value="1"/>
</dbReference>
<evidence type="ECO:0000256" key="2">
    <source>
        <dbReference type="SAM" id="MobiDB-lite"/>
    </source>
</evidence>
<feature type="signal peptide" evidence="3">
    <location>
        <begin position="1"/>
        <end position="27"/>
    </location>
</feature>
<comment type="caution">
    <text evidence="5">The sequence shown here is derived from an EMBL/GenBank/DDBJ whole genome shotgun (WGS) entry which is preliminary data.</text>
</comment>
<dbReference type="InterPro" id="IPR018704">
    <property type="entry name" value="SecYEG/CpoB_TPR"/>
</dbReference>
<accession>A0A853J8M2</accession>
<dbReference type="PROSITE" id="PS50005">
    <property type="entry name" value="TPR"/>
    <property type="match status" value="1"/>
</dbReference>
<evidence type="ECO:0000313" key="6">
    <source>
        <dbReference type="Proteomes" id="UP000578091"/>
    </source>
</evidence>
<dbReference type="Pfam" id="PF14559">
    <property type="entry name" value="TPR_19"/>
    <property type="match status" value="1"/>
</dbReference>
<evidence type="ECO:0000313" key="5">
    <source>
        <dbReference type="EMBL" id="NZA25000.1"/>
    </source>
</evidence>
<feature type="repeat" description="TPR" evidence="1">
    <location>
        <begin position="322"/>
        <end position="355"/>
    </location>
</feature>